<name>A0A7W6JZJ8_9HYPH</name>
<keyword evidence="2" id="KW-1185">Reference proteome</keyword>
<dbReference type="RefSeq" id="WP_183788143.1">
    <property type="nucleotide sequence ID" value="NZ_JACIDU010000001.1"/>
</dbReference>
<dbReference type="EMBL" id="JACIDU010000001">
    <property type="protein sequence ID" value="MBB4101491.1"/>
    <property type="molecule type" value="Genomic_DNA"/>
</dbReference>
<evidence type="ECO:0000313" key="2">
    <source>
        <dbReference type="Proteomes" id="UP000584824"/>
    </source>
</evidence>
<evidence type="ECO:0008006" key="3">
    <source>
        <dbReference type="Google" id="ProtNLM"/>
    </source>
</evidence>
<proteinExistence type="predicted"/>
<accession>A0A7W6JZJ8</accession>
<protein>
    <recommendedName>
        <fullName evidence="3">DUF2948 family protein</fullName>
    </recommendedName>
</protein>
<organism evidence="1 2">
    <name type="scientific">Allorhizobium borbori</name>
    <dbReference type="NCBI Taxonomy" id="485907"/>
    <lineage>
        <taxon>Bacteria</taxon>
        <taxon>Pseudomonadati</taxon>
        <taxon>Pseudomonadota</taxon>
        <taxon>Alphaproteobacteria</taxon>
        <taxon>Hyphomicrobiales</taxon>
        <taxon>Rhizobiaceae</taxon>
        <taxon>Rhizobium/Agrobacterium group</taxon>
        <taxon>Allorhizobium</taxon>
    </lineage>
</organism>
<comment type="caution">
    <text evidence="1">The sequence shown here is derived from an EMBL/GenBank/DDBJ whole genome shotgun (WGS) entry which is preliminary data.</text>
</comment>
<dbReference type="InterPro" id="IPR021335">
    <property type="entry name" value="DUF2948"/>
</dbReference>
<gene>
    <name evidence="1" type="ORF">GGQ66_000007</name>
</gene>
<sequence>MTDLKLLALDTEDLAIISAHVQDSVFKTKDMAFSPKGRQFSLAVNRFVWEEAVRSAKSFERRRAALVFKRVSAVRVAGIDRAKVDEVQDLLAIRFTPNGEGPDGTVELTLAGGRAVALDVECIELQLADIGGAWETEHRPDHKVSG</sequence>
<dbReference type="Proteomes" id="UP000584824">
    <property type="component" value="Unassembled WGS sequence"/>
</dbReference>
<dbReference type="AlphaFoldDB" id="A0A7W6JZJ8"/>
<dbReference type="Pfam" id="PF11164">
    <property type="entry name" value="DUF2948"/>
    <property type="match status" value="1"/>
</dbReference>
<evidence type="ECO:0000313" key="1">
    <source>
        <dbReference type="EMBL" id="MBB4101491.1"/>
    </source>
</evidence>
<reference evidence="1 2" key="1">
    <citation type="submission" date="2020-08" db="EMBL/GenBank/DDBJ databases">
        <title>Genomic Encyclopedia of Type Strains, Phase IV (KMG-IV): sequencing the most valuable type-strain genomes for metagenomic binning, comparative biology and taxonomic classification.</title>
        <authorList>
            <person name="Goeker M."/>
        </authorList>
    </citation>
    <scope>NUCLEOTIDE SEQUENCE [LARGE SCALE GENOMIC DNA]</scope>
    <source>
        <strain evidence="1 2">DSM 26385</strain>
    </source>
</reference>